<dbReference type="EMBL" id="BKCJ011387723">
    <property type="protein sequence ID" value="GFD28682.1"/>
    <property type="molecule type" value="Genomic_DNA"/>
</dbReference>
<dbReference type="AlphaFoldDB" id="A0A699V0D6"/>
<name>A0A699V0D6_TANCI</name>
<organism evidence="1">
    <name type="scientific">Tanacetum cinerariifolium</name>
    <name type="common">Dalmatian daisy</name>
    <name type="synonym">Chrysanthemum cinerariifolium</name>
    <dbReference type="NCBI Taxonomy" id="118510"/>
    <lineage>
        <taxon>Eukaryota</taxon>
        <taxon>Viridiplantae</taxon>
        <taxon>Streptophyta</taxon>
        <taxon>Embryophyta</taxon>
        <taxon>Tracheophyta</taxon>
        <taxon>Spermatophyta</taxon>
        <taxon>Magnoliopsida</taxon>
        <taxon>eudicotyledons</taxon>
        <taxon>Gunneridae</taxon>
        <taxon>Pentapetalae</taxon>
        <taxon>asterids</taxon>
        <taxon>campanulids</taxon>
        <taxon>Asterales</taxon>
        <taxon>Asteraceae</taxon>
        <taxon>Asteroideae</taxon>
        <taxon>Anthemideae</taxon>
        <taxon>Anthemidinae</taxon>
        <taxon>Tanacetum</taxon>
    </lineage>
</organism>
<evidence type="ECO:0000313" key="1">
    <source>
        <dbReference type="EMBL" id="GFD28682.1"/>
    </source>
</evidence>
<feature type="non-terminal residue" evidence="1">
    <location>
        <position position="1"/>
    </location>
</feature>
<accession>A0A699V0D6</accession>
<reference evidence="1" key="1">
    <citation type="journal article" date="2019" name="Sci. Rep.">
        <title>Draft genome of Tanacetum cinerariifolium, the natural source of mosquito coil.</title>
        <authorList>
            <person name="Yamashiro T."/>
            <person name="Shiraishi A."/>
            <person name="Satake H."/>
            <person name="Nakayama K."/>
        </authorList>
    </citation>
    <scope>NUCLEOTIDE SEQUENCE</scope>
</reference>
<sequence>AIVRASSLGLGCTSVVALGTSLYRLPVRFTPVFAGTCSEAQAKPAIRENAPRWYR</sequence>
<protein>
    <submittedName>
        <fullName evidence="1">Uncharacterized protein</fullName>
    </submittedName>
</protein>
<comment type="caution">
    <text evidence="1">The sequence shown here is derived from an EMBL/GenBank/DDBJ whole genome shotgun (WGS) entry which is preliminary data.</text>
</comment>
<proteinExistence type="predicted"/>
<gene>
    <name evidence="1" type="ORF">Tci_900651</name>
</gene>